<organism evidence="1 2">
    <name type="scientific">Rhabditophanes sp. KR3021</name>
    <dbReference type="NCBI Taxonomy" id="114890"/>
    <lineage>
        <taxon>Eukaryota</taxon>
        <taxon>Metazoa</taxon>
        <taxon>Ecdysozoa</taxon>
        <taxon>Nematoda</taxon>
        <taxon>Chromadorea</taxon>
        <taxon>Rhabditida</taxon>
        <taxon>Tylenchina</taxon>
        <taxon>Panagrolaimomorpha</taxon>
        <taxon>Strongyloidoidea</taxon>
        <taxon>Alloionematidae</taxon>
        <taxon>Rhabditophanes</taxon>
    </lineage>
</organism>
<protein>
    <submittedName>
        <fullName evidence="2">C2H2-type domain-containing protein</fullName>
    </submittedName>
</protein>
<sequence length="223" mass="25485">MSFRALLYPEALSKLGEHLYECLLKDHLVHVIKPILNPTYDSKIVKGLDYKCNSCKSTFNDGTNLTYHVKKRICLQLRAEVEKTYEKERNMSDVELLAKIIGELKKAKSRSTAKRNQSIYVLVDLLADVDASPVQRKNKSSNHSSEAKLYFRRFIPLNARETKIMNILDKKRQLVAFYLDELTGNEALAFEYGITLDQQAVLTNIDASGQSNDVMFKKHPKNG</sequence>
<reference evidence="2" key="1">
    <citation type="submission" date="2016-11" db="UniProtKB">
        <authorList>
            <consortium name="WormBaseParasite"/>
        </authorList>
    </citation>
    <scope>IDENTIFICATION</scope>
    <source>
        <strain evidence="2">KR3021</strain>
    </source>
</reference>
<dbReference type="Proteomes" id="UP000095286">
    <property type="component" value="Unplaced"/>
</dbReference>
<proteinExistence type="predicted"/>
<accession>A0AC35U2Q7</accession>
<dbReference type="WBParaSite" id="RSKR_0000707900.1">
    <property type="protein sequence ID" value="RSKR_0000707900.1"/>
    <property type="gene ID" value="RSKR_0000707900"/>
</dbReference>
<evidence type="ECO:0000313" key="1">
    <source>
        <dbReference type="Proteomes" id="UP000095286"/>
    </source>
</evidence>
<evidence type="ECO:0000313" key="2">
    <source>
        <dbReference type="WBParaSite" id="RSKR_0000707900.1"/>
    </source>
</evidence>
<name>A0AC35U2Q7_9BILA</name>